<evidence type="ECO:0000256" key="2">
    <source>
        <dbReference type="ARBA" id="ARBA00023163"/>
    </source>
</evidence>
<dbReference type="Proteomes" id="UP000014155">
    <property type="component" value="Unassembled WGS sequence"/>
</dbReference>
<feature type="domain" description="HTH araC/xylS-type" evidence="3">
    <location>
        <begin position="225"/>
        <end position="323"/>
    </location>
</feature>
<dbReference type="eggNOG" id="COG2207">
    <property type="taxonomic scope" value="Bacteria"/>
</dbReference>
<accession>S0FQM5</accession>
<dbReference type="InterPro" id="IPR009057">
    <property type="entry name" value="Homeodomain-like_sf"/>
</dbReference>
<dbReference type="PATRIC" id="fig|1195236.3.peg.1673"/>
<protein>
    <submittedName>
        <fullName evidence="4">AraC-type DNA-binding domain-containing protein</fullName>
    </submittedName>
</protein>
<sequence length="335" mass="38766">MNLQTAVNSRVPMEQPLELCFRQSKNDGAFTFFEADEEFASGHIKQLIFKNKFFISSMDYAFRYPTRKDYTLTNQFLEILYLESIKAESWEYEFGRFQVQSGIGTHINQKHQGKLVFLPMTPVRGIQIMIWEEFYLQYLRERFSSNALNVSDLIKMNYKSCFSPDLQLVLKQIKHSMESDVSSELYYEGKIMEILYLVAAKANEILSSEHNHNRRLTEEDFTAVNKARTIIDEQLSSSPKISELAFLTNTSAGKLQNDFQLAFGSTIHGYVIKARMKEALHRIDSTGEPIYIIAKSVGCKSPSRFAELFKNTYGITPMEYRCLKNNRCQENKNDG</sequence>
<organism evidence="4 5">
    <name type="scientific">Ruminiclostridium cellobioparum subsp. termitidis CT1112</name>
    <dbReference type="NCBI Taxonomy" id="1195236"/>
    <lineage>
        <taxon>Bacteria</taxon>
        <taxon>Bacillati</taxon>
        <taxon>Bacillota</taxon>
        <taxon>Clostridia</taxon>
        <taxon>Eubacteriales</taxon>
        <taxon>Oscillospiraceae</taxon>
        <taxon>Ruminiclostridium</taxon>
    </lineage>
</organism>
<keyword evidence="2" id="KW-0804">Transcription</keyword>
<dbReference type="InterPro" id="IPR018060">
    <property type="entry name" value="HTH_AraC"/>
</dbReference>
<evidence type="ECO:0000256" key="1">
    <source>
        <dbReference type="ARBA" id="ARBA00023015"/>
    </source>
</evidence>
<evidence type="ECO:0000313" key="5">
    <source>
        <dbReference type="Proteomes" id="UP000014155"/>
    </source>
</evidence>
<dbReference type="SMART" id="SM00342">
    <property type="entry name" value="HTH_ARAC"/>
    <property type="match status" value="1"/>
</dbReference>
<dbReference type="AlphaFoldDB" id="S0FQM5"/>
<proteinExistence type="predicted"/>
<dbReference type="RefSeq" id="WP_004624932.1">
    <property type="nucleotide sequence ID" value="NZ_AORV01000026.1"/>
</dbReference>
<dbReference type="Gene3D" id="1.10.10.60">
    <property type="entry name" value="Homeodomain-like"/>
    <property type="match status" value="1"/>
</dbReference>
<dbReference type="InterPro" id="IPR053142">
    <property type="entry name" value="PchR_regulatory_protein"/>
</dbReference>
<dbReference type="Pfam" id="PF12833">
    <property type="entry name" value="HTH_18"/>
    <property type="match status" value="1"/>
</dbReference>
<keyword evidence="4" id="KW-0238">DNA-binding</keyword>
<name>S0FQM5_RUMCE</name>
<dbReference type="STRING" id="1195236.CTER_1355"/>
<dbReference type="GO" id="GO:0043565">
    <property type="term" value="F:sequence-specific DNA binding"/>
    <property type="evidence" value="ECO:0007669"/>
    <property type="project" value="InterPro"/>
</dbReference>
<keyword evidence="5" id="KW-1185">Reference proteome</keyword>
<keyword evidence="1" id="KW-0805">Transcription regulation</keyword>
<dbReference type="EMBL" id="AORV01000026">
    <property type="protein sequence ID" value="EMS72671.1"/>
    <property type="molecule type" value="Genomic_DNA"/>
</dbReference>
<dbReference type="PANTHER" id="PTHR47893">
    <property type="entry name" value="REGULATORY PROTEIN PCHR"/>
    <property type="match status" value="1"/>
</dbReference>
<dbReference type="GO" id="GO:0003700">
    <property type="term" value="F:DNA-binding transcription factor activity"/>
    <property type="evidence" value="ECO:0007669"/>
    <property type="project" value="InterPro"/>
</dbReference>
<evidence type="ECO:0000259" key="3">
    <source>
        <dbReference type="PROSITE" id="PS01124"/>
    </source>
</evidence>
<dbReference type="SUPFAM" id="SSF46689">
    <property type="entry name" value="Homeodomain-like"/>
    <property type="match status" value="1"/>
</dbReference>
<evidence type="ECO:0000313" key="4">
    <source>
        <dbReference type="EMBL" id="EMS72671.1"/>
    </source>
</evidence>
<dbReference type="PROSITE" id="PS01124">
    <property type="entry name" value="HTH_ARAC_FAMILY_2"/>
    <property type="match status" value="1"/>
</dbReference>
<comment type="caution">
    <text evidence="4">The sequence shown here is derived from an EMBL/GenBank/DDBJ whole genome shotgun (WGS) entry which is preliminary data.</text>
</comment>
<gene>
    <name evidence="4" type="ORF">CTER_1355</name>
</gene>
<reference evidence="4 5" key="1">
    <citation type="journal article" date="2013" name="Genome Announc.">
        <title>Draft Genome Sequence of the Cellulolytic, Mesophilic, Anaerobic Bacterium Clostridium termitidis Strain CT1112 (DSM 5398).</title>
        <authorList>
            <person name="Lal S."/>
            <person name="Ramachandran U."/>
            <person name="Zhang X."/>
            <person name="Munir R."/>
            <person name="Sparling R."/>
            <person name="Levin D.B."/>
        </authorList>
    </citation>
    <scope>NUCLEOTIDE SEQUENCE [LARGE SCALE GENOMIC DNA]</scope>
    <source>
        <strain evidence="4 5">CT1112</strain>
    </source>
</reference>
<dbReference type="PANTHER" id="PTHR47893:SF1">
    <property type="entry name" value="REGULATORY PROTEIN PCHR"/>
    <property type="match status" value="1"/>
</dbReference>